<proteinExistence type="predicted"/>
<reference evidence="1" key="1">
    <citation type="journal article" date="2018" name="Genome Biol. Evol.">
        <title>Genomics and development of Lentinus tigrinus, a white-rot wood-decaying mushroom with dimorphic fruiting bodies.</title>
        <authorList>
            <person name="Wu B."/>
            <person name="Xu Z."/>
            <person name="Knudson A."/>
            <person name="Carlson A."/>
            <person name="Chen N."/>
            <person name="Kovaka S."/>
            <person name="LaButti K."/>
            <person name="Lipzen A."/>
            <person name="Pennachio C."/>
            <person name="Riley R."/>
            <person name="Schakwitz W."/>
            <person name="Umezawa K."/>
            <person name="Ohm R.A."/>
            <person name="Grigoriev I.V."/>
            <person name="Nagy L.G."/>
            <person name="Gibbons J."/>
            <person name="Hibbett D."/>
        </authorList>
    </citation>
    <scope>NUCLEOTIDE SEQUENCE [LARGE SCALE GENOMIC DNA]</scope>
    <source>
        <strain evidence="1">ALCF2SS1-6</strain>
    </source>
</reference>
<gene>
    <name evidence="1" type="ORF">L227DRAFT_422107</name>
</gene>
<evidence type="ECO:0000313" key="1">
    <source>
        <dbReference type="EMBL" id="RPD53099.1"/>
    </source>
</evidence>
<sequence length="151" mass="16538">MKNEGRGSESRISSIPFALCCPPPTALCTRPPWLQASIILYRACRLMAAWSHSNRHSSRLTGVPASDCFIRTGKLYIAEDRSEQVRPFLVGGEGQKYLKTNARIWGTLSTYGTSQWFLAAPTTSLTRPDSSGLASVSAACRVQERSVTTDP</sequence>
<dbReference type="EMBL" id="ML122330">
    <property type="protein sequence ID" value="RPD53099.1"/>
    <property type="molecule type" value="Genomic_DNA"/>
</dbReference>
<evidence type="ECO:0000313" key="2">
    <source>
        <dbReference type="Proteomes" id="UP000313359"/>
    </source>
</evidence>
<name>A0A5C2RQA4_9APHY</name>
<dbReference type="AlphaFoldDB" id="A0A5C2RQA4"/>
<accession>A0A5C2RQA4</accession>
<dbReference type="Proteomes" id="UP000313359">
    <property type="component" value="Unassembled WGS sequence"/>
</dbReference>
<organism evidence="1 2">
    <name type="scientific">Lentinus tigrinus ALCF2SS1-6</name>
    <dbReference type="NCBI Taxonomy" id="1328759"/>
    <lineage>
        <taxon>Eukaryota</taxon>
        <taxon>Fungi</taxon>
        <taxon>Dikarya</taxon>
        <taxon>Basidiomycota</taxon>
        <taxon>Agaricomycotina</taxon>
        <taxon>Agaricomycetes</taxon>
        <taxon>Polyporales</taxon>
        <taxon>Polyporaceae</taxon>
        <taxon>Lentinus</taxon>
    </lineage>
</organism>
<protein>
    <submittedName>
        <fullName evidence="1">Uncharacterized protein</fullName>
    </submittedName>
</protein>
<keyword evidence="2" id="KW-1185">Reference proteome</keyword>